<evidence type="ECO:0000256" key="1">
    <source>
        <dbReference type="ARBA" id="ARBA00016056"/>
    </source>
</evidence>
<dbReference type="EMBL" id="CAJVPQ010006858">
    <property type="protein sequence ID" value="CAG8690192.1"/>
    <property type="molecule type" value="Genomic_DNA"/>
</dbReference>
<dbReference type="OrthoDB" id="2310480at2759"/>
<dbReference type="InterPro" id="IPR014756">
    <property type="entry name" value="Ig_E-set"/>
</dbReference>
<accession>A0A9N9EQ41</accession>
<evidence type="ECO:0000313" key="5">
    <source>
        <dbReference type="Proteomes" id="UP000789570"/>
    </source>
</evidence>
<comment type="caution">
    <text evidence="4">The sequence shown here is derived from an EMBL/GenBank/DDBJ whole genome shotgun (WGS) entry which is preliminary data.</text>
</comment>
<evidence type="ECO:0000259" key="3">
    <source>
        <dbReference type="Pfam" id="PF02221"/>
    </source>
</evidence>
<feature type="domain" description="MD-2-related lipid-recognition" evidence="3">
    <location>
        <begin position="31"/>
        <end position="123"/>
    </location>
</feature>
<organism evidence="4 5">
    <name type="scientific">Funneliformis caledonium</name>
    <dbReference type="NCBI Taxonomy" id="1117310"/>
    <lineage>
        <taxon>Eukaryota</taxon>
        <taxon>Fungi</taxon>
        <taxon>Fungi incertae sedis</taxon>
        <taxon>Mucoromycota</taxon>
        <taxon>Glomeromycotina</taxon>
        <taxon>Glomeromycetes</taxon>
        <taxon>Glomerales</taxon>
        <taxon>Glomeraceae</taxon>
        <taxon>Funneliformis</taxon>
    </lineage>
</organism>
<sequence length="151" mass="16248">MKNFIVATIILAMISMVNAKTEFVPCVFCYPVPILPIITFTPDPVVAGKPANFTIETVLDKDITTGDKFAIAFVQSGITPIFEPTAVDICSEKKCPIKALTLIDMTTSVAIPADLPKEYSIMVFISDHNDPMNQSPLACGICTEGNCGSDN</sequence>
<evidence type="ECO:0000256" key="2">
    <source>
        <dbReference type="SAM" id="SignalP"/>
    </source>
</evidence>
<feature type="signal peptide" evidence="2">
    <location>
        <begin position="1"/>
        <end position="19"/>
    </location>
</feature>
<name>A0A9N9EQ41_9GLOM</name>
<keyword evidence="5" id="KW-1185">Reference proteome</keyword>
<dbReference type="AlphaFoldDB" id="A0A9N9EQ41"/>
<reference evidence="4" key="1">
    <citation type="submission" date="2021-06" db="EMBL/GenBank/DDBJ databases">
        <authorList>
            <person name="Kallberg Y."/>
            <person name="Tangrot J."/>
            <person name="Rosling A."/>
        </authorList>
    </citation>
    <scope>NUCLEOTIDE SEQUENCE</scope>
    <source>
        <strain evidence="4">UK204</strain>
    </source>
</reference>
<dbReference type="Proteomes" id="UP000789570">
    <property type="component" value="Unassembled WGS sequence"/>
</dbReference>
<gene>
    <name evidence="4" type="ORF">FCALED_LOCUS12919</name>
</gene>
<dbReference type="Gene3D" id="2.60.40.770">
    <property type="match status" value="1"/>
</dbReference>
<dbReference type="InterPro" id="IPR003172">
    <property type="entry name" value="ML_dom"/>
</dbReference>
<proteinExistence type="predicted"/>
<evidence type="ECO:0000313" key="4">
    <source>
        <dbReference type="EMBL" id="CAG8690192.1"/>
    </source>
</evidence>
<keyword evidence="2" id="KW-0732">Signal</keyword>
<feature type="chain" id="PRO_5040136393" description="Phosphatidylglycerol/phosphatidylinositol transfer protein" evidence="2">
    <location>
        <begin position="20"/>
        <end position="151"/>
    </location>
</feature>
<protein>
    <recommendedName>
        <fullName evidence="1">Phosphatidylglycerol/phosphatidylinositol transfer protein</fullName>
    </recommendedName>
</protein>
<dbReference type="SUPFAM" id="SSF81296">
    <property type="entry name" value="E set domains"/>
    <property type="match status" value="1"/>
</dbReference>
<dbReference type="Pfam" id="PF02221">
    <property type="entry name" value="E1_DerP2_DerF2"/>
    <property type="match status" value="1"/>
</dbReference>